<evidence type="ECO:0000313" key="2">
    <source>
        <dbReference type="Proteomes" id="UP000000305"/>
    </source>
</evidence>
<dbReference type="KEGG" id="dpx:DAPPUDRAFT_252962"/>
<dbReference type="EMBL" id="GL732589">
    <property type="protein sequence ID" value="EFX73599.1"/>
    <property type="molecule type" value="Genomic_DNA"/>
</dbReference>
<sequence length="70" mass="7916">MKAEKRCDTSVCKQLRQSRWTPHVSEATPSVKTRFTGLVVKMRLCWNWLIGEVGALPCCDFGLFLATSNI</sequence>
<dbReference type="HOGENOM" id="CLU_2760395_0_0_1"/>
<name>E9H3W5_DAPPU</name>
<keyword evidence="2" id="KW-1185">Reference proteome</keyword>
<accession>E9H3W5</accession>
<proteinExistence type="predicted"/>
<protein>
    <submittedName>
        <fullName evidence="1">Uncharacterized protein</fullName>
    </submittedName>
</protein>
<evidence type="ECO:0000313" key="1">
    <source>
        <dbReference type="EMBL" id="EFX73599.1"/>
    </source>
</evidence>
<organism evidence="1 2">
    <name type="scientific">Daphnia pulex</name>
    <name type="common">Water flea</name>
    <dbReference type="NCBI Taxonomy" id="6669"/>
    <lineage>
        <taxon>Eukaryota</taxon>
        <taxon>Metazoa</taxon>
        <taxon>Ecdysozoa</taxon>
        <taxon>Arthropoda</taxon>
        <taxon>Crustacea</taxon>
        <taxon>Branchiopoda</taxon>
        <taxon>Diplostraca</taxon>
        <taxon>Cladocera</taxon>
        <taxon>Anomopoda</taxon>
        <taxon>Daphniidae</taxon>
        <taxon>Daphnia</taxon>
    </lineage>
</organism>
<dbReference type="InParanoid" id="E9H3W5"/>
<dbReference type="Proteomes" id="UP000000305">
    <property type="component" value="Unassembled WGS sequence"/>
</dbReference>
<gene>
    <name evidence="1" type="ORF">DAPPUDRAFT_252962</name>
</gene>
<dbReference type="AlphaFoldDB" id="E9H3W5"/>
<reference evidence="1 2" key="1">
    <citation type="journal article" date="2011" name="Science">
        <title>The ecoresponsive genome of Daphnia pulex.</title>
        <authorList>
            <person name="Colbourne J.K."/>
            <person name="Pfrender M.E."/>
            <person name="Gilbert D."/>
            <person name="Thomas W.K."/>
            <person name="Tucker A."/>
            <person name="Oakley T.H."/>
            <person name="Tokishita S."/>
            <person name="Aerts A."/>
            <person name="Arnold G.J."/>
            <person name="Basu M.K."/>
            <person name="Bauer D.J."/>
            <person name="Caceres C.E."/>
            <person name="Carmel L."/>
            <person name="Casola C."/>
            <person name="Choi J.H."/>
            <person name="Detter J.C."/>
            <person name="Dong Q."/>
            <person name="Dusheyko S."/>
            <person name="Eads B.D."/>
            <person name="Frohlich T."/>
            <person name="Geiler-Samerotte K.A."/>
            <person name="Gerlach D."/>
            <person name="Hatcher P."/>
            <person name="Jogdeo S."/>
            <person name="Krijgsveld J."/>
            <person name="Kriventseva E.V."/>
            <person name="Kultz D."/>
            <person name="Laforsch C."/>
            <person name="Lindquist E."/>
            <person name="Lopez J."/>
            <person name="Manak J.R."/>
            <person name="Muller J."/>
            <person name="Pangilinan J."/>
            <person name="Patwardhan R.P."/>
            <person name="Pitluck S."/>
            <person name="Pritham E.J."/>
            <person name="Rechtsteiner A."/>
            <person name="Rho M."/>
            <person name="Rogozin I.B."/>
            <person name="Sakarya O."/>
            <person name="Salamov A."/>
            <person name="Schaack S."/>
            <person name="Shapiro H."/>
            <person name="Shiga Y."/>
            <person name="Skalitzky C."/>
            <person name="Smith Z."/>
            <person name="Souvorov A."/>
            <person name="Sung W."/>
            <person name="Tang Z."/>
            <person name="Tsuchiya D."/>
            <person name="Tu H."/>
            <person name="Vos H."/>
            <person name="Wang M."/>
            <person name="Wolf Y.I."/>
            <person name="Yamagata H."/>
            <person name="Yamada T."/>
            <person name="Ye Y."/>
            <person name="Shaw J.R."/>
            <person name="Andrews J."/>
            <person name="Crease T.J."/>
            <person name="Tang H."/>
            <person name="Lucas S.M."/>
            <person name="Robertson H.M."/>
            <person name="Bork P."/>
            <person name="Koonin E.V."/>
            <person name="Zdobnov E.M."/>
            <person name="Grigoriev I.V."/>
            <person name="Lynch M."/>
            <person name="Boore J.L."/>
        </authorList>
    </citation>
    <scope>NUCLEOTIDE SEQUENCE [LARGE SCALE GENOMIC DNA]</scope>
</reference>